<evidence type="ECO:0000313" key="4">
    <source>
        <dbReference type="Proteomes" id="UP001153069"/>
    </source>
</evidence>
<dbReference type="InterPro" id="IPR009836">
    <property type="entry name" value="GRDP-like"/>
</dbReference>
<dbReference type="Pfam" id="PF07173">
    <property type="entry name" value="GRDP-like"/>
    <property type="match status" value="1"/>
</dbReference>
<dbReference type="SUPFAM" id="SSF54236">
    <property type="entry name" value="Ubiquitin-like"/>
    <property type="match status" value="1"/>
</dbReference>
<dbReference type="Pfam" id="PF11976">
    <property type="entry name" value="Rad60-SLD"/>
    <property type="match status" value="1"/>
</dbReference>
<evidence type="ECO:0000313" key="3">
    <source>
        <dbReference type="EMBL" id="CAB9498656.1"/>
    </source>
</evidence>
<proteinExistence type="predicted"/>
<dbReference type="InterPro" id="IPR029071">
    <property type="entry name" value="Ubiquitin-like_domsf"/>
</dbReference>
<accession>A0A9N8H2S4</accession>
<reference evidence="3" key="1">
    <citation type="submission" date="2020-06" db="EMBL/GenBank/DDBJ databases">
        <authorList>
            <consortium name="Plant Systems Biology data submission"/>
        </authorList>
    </citation>
    <scope>NUCLEOTIDE SEQUENCE</scope>
    <source>
        <strain evidence="3">D6</strain>
    </source>
</reference>
<dbReference type="CDD" id="cd01763">
    <property type="entry name" value="Ubl_SUMO_like"/>
    <property type="match status" value="1"/>
</dbReference>
<feature type="compositionally biased region" description="Polar residues" evidence="1">
    <location>
        <begin position="144"/>
        <end position="153"/>
    </location>
</feature>
<evidence type="ECO:0000256" key="1">
    <source>
        <dbReference type="SAM" id="MobiDB-lite"/>
    </source>
</evidence>
<dbReference type="EMBL" id="CAICTM010000042">
    <property type="protein sequence ID" value="CAB9498656.1"/>
    <property type="molecule type" value="Genomic_DNA"/>
</dbReference>
<name>A0A9N8H2S4_9STRA</name>
<feature type="domain" description="Rad60/SUMO-like" evidence="2">
    <location>
        <begin position="274"/>
        <end position="328"/>
    </location>
</feature>
<organism evidence="3 4">
    <name type="scientific">Seminavis robusta</name>
    <dbReference type="NCBI Taxonomy" id="568900"/>
    <lineage>
        <taxon>Eukaryota</taxon>
        <taxon>Sar</taxon>
        <taxon>Stramenopiles</taxon>
        <taxon>Ochrophyta</taxon>
        <taxon>Bacillariophyta</taxon>
        <taxon>Bacillariophyceae</taxon>
        <taxon>Bacillariophycidae</taxon>
        <taxon>Naviculales</taxon>
        <taxon>Naviculaceae</taxon>
        <taxon>Seminavis</taxon>
    </lineage>
</organism>
<keyword evidence="4" id="KW-1185">Reference proteome</keyword>
<dbReference type="AlphaFoldDB" id="A0A9N8H2S4"/>
<feature type="compositionally biased region" description="Polar residues" evidence="1">
    <location>
        <begin position="229"/>
        <end position="258"/>
    </location>
</feature>
<protein>
    <recommendedName>
        <fullName evidence="2">Rad60/SUMO-like domain-containing protein</fullName>
    </recommendedName>
</protein>
<sequence>MPQEPSLQLPENLGARCSLLYVWDEEYTVRALEGYLQFMELKANFEDWDCEHLAPSVVIDLVWQQHLLYNKQYIRACDEYCGALIAYDPDLSLVADSSTQEQRIKTTKIALKALYGRKYDVDVWNFLEASGTNKKAGSGIPPRTTESNNQDSVATREDKKPAPRPSPPQGASNTNRSRFDAREDQEHPARARRNDNQAEIIRDGTLSDTDSSEFRVATSRPLRHHITPMAQNRIPQSSNVSTATSKQSSTKGTNASSNAESVTVKIKCFIDGKTQDTCIRVKRTTKMKKVEDCLAKLMNLESSENLRFLVDGEQVSPWETLETMKVVDPEQHWFTVMPKVSAFQ</sequence>
<feature type="compositionally biased region" description="Basic and acidic residues" evidence="1">
    <location>
        <begin position="177"/>
        <end position="202"/>
    </location>
</feature>
<gene>
    <name evidence="3" type="ORF">SEMRO_42_G025830.1</name>
</gene>
<dbReference type="Gene3D" id="3.10.20.90">
    <property type="entry name" value="Phosphatidylinositol 3-kinase Catalytic Subunit, Chain A, domain 1"/>
    <property type="match status" value="1"/>
</dbReference>
<dbReference type="Proteomes" id="UP001153069">
    <property type="component" value="Unassembled WGS sequence"/>
</dbReference>
<evidence type="ECO:0000259" key="2">
    <source>
        <dbReference type="Pfam" id="PF11976"/>
    </source>
</evidence>
<dbReference type="InterPro" id="IPR022617">
    <property type="entry name" value="Rad60/SUMO-like_dom"/>
</dbReference>
<feature type="region of interest" description="Disordered" evidence="1">
    <location>
        <begin position="132"/>
        <end position="258"/>
    </location>
</feature>
<dbReference type="OrthoDB" id="57096at2759"/>
<comment type="caution">
    <text evidence="3">The sequence shown here is derived from an EMBL/GenBank/DDBJ whole genome shotgun (WGS) entry which is preliminary data.</text>
</comment>